<dbReference type="Gene3D" id="3.20.80.10">
    <property type="entry name" value="Regulatory factor, effector binding domain"/>
    <property type="match status" value="1"/>
</dbReference>
<gene>
    <name evidence="2" type="primary">HEBP1</name>
    <name evidence="2" type="ORF">GWK47_052391</name>
</gene>
<sequence length="245" mass="28352">MPIRPLKLLDVTRRHYGLRYQGPYAYNLHNLGHQSGLTTTPAYTYLTKTRHLDTRNFGFTAFSRGFEHQEEIQSTLLNTGHGWESREVPSKVWVCTRQHQAAHNAHPTTADQVMAFLRLFAYLNGRNNEDRNLPMGTPVSIEARTTDEGRVLSACFFLPQRIQSNPPTPRDPLVYLSHRPSVTIFTRRFGGFASNEDTWMAEAQALKQVLTAQGQQTRADIQYWNAYDPPYKFWNRRNEVWLVRA</sequence>
<organism evidence="2 3">
    <name type="scientific">Chionoecetes opilio</name>
    <name type="common">Atlantic snow crab</name>
    <name type="synonym">Cancer opilio</name>
    <dbReference type="NCBI Taxonomy" id="41210"/>
    <lineage>
        <taxon>Eukaryota</taxon>
        <taxon>Metazoa</taxon>
        <taxon>Ecdysozoa</taxon>
        <taxon>Arthropoda</taxon>
        <taxon>Crustacea</taxon>
        <taxon>Multicrustacea</taxon>
        <taxon>Malacostraca</taxon>
        <taxon>Eumalacostraca</taxon>
        <taxon>Eucarida</taxon>
        <taxon>Decapoda</taxon>
        <taxon>Pleocyemata</taxon>
        <taxon>Brachyura</taxon>
        <taxon>Eubrachyura</taxon>
        <taxon>Majoidea</taxon>
        <taxon>Majidae</taxon>
        <taxon>Chionoecetes</taxon>
    </lineage>
</organism>
<dbReference type="Proteomes" id="UP000770661">
    <property type="component" value="Unassembled WGS sequence"/>
</dbReference>
<evidence type="ECO:0000256" key="1">
    <source>
        <dbReference type="ARBA" id="ARBA00009817"/>
    </source>
</evidence>
<dbReference type="PANTHER" id="PTHR11220">
    <property type="entry name" value="HEME-BINDING PROTEIN-RELATED"/>
    <property type="match status" value="1"/>
</dbReference>
<comment type="similarity">
    <text evidence="1">Belongs to the HEBP family.</text>
</comment>
<dbReference type="AlphaFoldDB" id="A0A8J5CRG4"/>
<dbReference type="Pfam" id="PF04832">
    <property type="entry name" value="SOUL"/>
    <property type="match status" value="1"/>
</dbReference>
<dbReference type="SUPFAM" id="SSF55136">
    <property type="entry name" value="Probable bacterial effector-binding domain"/>
    <property type="match status" value="1"/>
</dbReference>
<accession>A0A8J5CRG4</accession>
<protein>
    <submittedName>
        <fullName evidence="2">Heme-binding protein 1</fullName>
    </submittedName>
</protein>
<reference evidence="2" key="1">
    <citation type="submission" date="2020-07" db="EMBL/GenBank/DDBJ databases">
        <title>The High-quality genome of the commercially important snow crab, Chionoecetes opilio.</title>
        <authorList>
            <person name="Jeong J.-H."/>
            <person name="Ryu S."/>
        </authorList>
    </citation>
    <scope>NUCLEOTIDE SEQUENCE</scope>
    <source>
        <strain evidence="2">MADBK_172401_WGS</strain>
        <tissue evidence="2">Digestive gland</tissue>
    </source>
</reference>
<keyword evidence="3" id="KW-1185">Reference proteome</keyword>
<dbReference type="EMBL" id="JACEEZ010016027">
    <property type="protein sequence ID" value="KAG0718470.1"/>
    <property type="molecule type" value="Genomic_DNA"/>
</dbReference>
<dbReference type="OrthoDB" id="6424451at2759"/>
<dbReference type="InterPro" id="IPR011256">
    <property type="entry name" value="Reg_factor_effector_dom_sf"/>
</dbReference>
<dbReference type="InterPro" id="IPR006917">
    <property type="entry name" value="SOUL_heme-bd"/>
</dbReference>
<dbReference type="PANTHER" id="PTHR11220:SF1">
    <property type="entry name" value="HEME-BINDING PROTEIN 2"/>
    <property type="match status" value="1"/>
</dbReference>
<comment type="caution">
    <text evidence="2">The sequence shown here is derived from an EMBL/GenBank/DDBJ whole genome shotgun (WGS) entry which is preliminary data.</text>
</comment>
<name>A0A8J5CRG4_CHIOP</name>
<evidence type="ECO:0000313" key="3">
    <source>
        <dbReference type="Proteomes" id="UP000770661"/>
    </source>
</evidence>
<evidence type="ECO:0000313" key="2">
    <source>
        <dbReference type="EMBL" id="KAG0718470.1"/>
    </source>
</evidence>
<proteinExistence type="inferred from homology"/>